<comment type="caution">
    <text evidence="2">The sequence shown here is derived from an EMBL/GenBank/DDBJ whole genome shotgun (WGS) entry which is preliminary data.</text>
</comment>
<protein>
    <submittedName>
        <fullName evidence="2">Uncharacterized protein</fullName>
    </submittedName>
</protein>
<dbReference type="Proteomes" id="UP000239156">
    <property type="component" value="Unassembled WGS sequence"/>
</dbReference>
<proteinExistence type="predicted"/>
<name>A0A2S4UUD7_9BASI</name>
<evidence type="ECO:0000313" key="2">
    <source>
        <dbReference type="EMBL" id="POW00897.1"/>
    </source>
</evidence>
<keyword evidence="3" id="KW-1185">Reference proteome</keyword>
<dbReference type="VEuPathDB" id="FungiDB:PSHT_07940"/>
<dbReference type="VEuPathDB" id="FungiDB:PSTT_12837"/>
<feature type="compositionally biased region" description="Polar residues" evidence="1">
    <location>
        <begin position="1"/>
        <end position="12"/>
    </location>
</feature>
<evidence type="ECO:0000256" key="1">
    <source>
        <dbReference type="SAM" id="MobiDB-lite"/>
    </source>
</evidence>
<reference evidence="2" key="1">
    <citation type="submission" date="2017-12" db="EMBL/GenBank/DDBJ databases">
        <title>Gene loss provides genomic basis for host adaptation in cereal stripe rust fungi.</title>
        <authorList>
            <person name="Xia C."/>
        </authorList>
    </citation>
    <scope>NUCLEOTIDE SEQUENCE [LARGE SCALE GENOMIC DNA]</scope>
    <source>
        <strain evidence="2">93-210</strain>
    </source>
</reference>
<dbReference type="EMBL" id="PKSL01000169">
    <property type="protein sequence ID" value="POW00897.1"/>
    <property type="molecule type" value="Genomic_DNA"/>
</dbReference>
<evidence type="ECO:0000313" key="3">
    <source>
        <dbReference type="Proteomes" id="UP000239156"/>
    </source>
</evidence>
<gene>
    <name evidence="2" type="ORF">PSTT_12837</name>
</gene>
<organism evidence="2 3">
    <name type="scientific">Puccinia striiformis</name>
    <dbReference type="NCBI Taxonomy" id="27350"/>
    <lineage>
        <taxon>Eukaryota</taxon>
        <taxon>Fungi</taxon>
        <taxon>Dikarya</taxon>
        <taxon>Basidiomycota</taxon>
        <taxon>Pucciniomycotina</taxon>
        <taxon>Pucciniomycetes</taxon>
        <taxon>Pucciniales</taxon>
        <taxon>Pucciniaceae</taxon>
        <taxon>Puccinia</taxon>
    </lineage>
</organism>
<feature type="non-terminal residue" evidence="2">
    <location>
        <position position="1"/>
    </location>
</feature>
<feature type="compositionally biased region" description="Low complexity" evidence="1">
    <location>
        <begin position="20"/>
        <end position="29"/>
    </location>
</feature>
<dbReference type="AlphaFoldDB" id="A0A2S4UUD7"/>
<sequence length="257" mass="28090">SINTTNSSQDTETLLEEGDSSSSSKSESLPCGGFSSLPSPEPTMVVPSKCIVGYLLQLEDRKQGQKTTWTLETSQIPCSYNQDASIPNNKGDIQNLACCTLNAKPINIPRGGEGIFLSQLNPKQKKSQPHNKNLIAKPNIRLEAPAAKSVSSHQAINNHNSKEDDSDNEGSIIEDIDLYTDQIPKRYGVDCCYNSIFLSFLHPTKITKYIPLLAEKIHVAILDPSLNHLLLPAINACCQLENKSGVSINLPPSKFQD</sequence>
<accession>A0A2S4UUD7</accession>
<feature type="non-terminal residue" evidence="2">
    <location>
        <position position="257"/>
    </location>
</feature>
<feature type="region of interest" description="Disordered" evidence="1">
    <location>
        <begin position="1"/>
        <end position="40"/>
    </location>
</feature>